<feature type="region of interest" description="Disordered" evidence="1">
    <location>
        <begin position="123"/>
        <end position="150"/>
    </location>
</feature>
<comment type="caution">
    <text evidence="2">The sequence shown here is derived from an EMBL/GenBank/DDBJ whole genome shotgun (WGS) entry which is preliminary data.</text>
</comment>
<dbReference type="EMBL" id="JAAVMX010000003">
    <property type="protein sequence ID" value="KAF4509982.1"/>
    <property type="molecule type" value="Genomic_DNA"/>
</dbReference>
<name>A0A8H4PT56_9HYPO</name>
<proteinExistence type="predicted"/>
<evidence type="ECO:0000313" key="3">
    <source>
        <dbReference type="Proteomes" id="UP000557566"/>
    </source>
</evidence>
<keyword evidence="3" id="KW-1185">Reference proteome</keyword>
<reference evidence="2 3" key="1">
    <citation type="journal article" date="2020" name="Genome Biol. Evol.">
        <title>A new high-quality draft genome assembly of the Chinese cordyceps Ophiocordyceps sinensis.</title>
        <authorList>
            <person name="Shu R."/>
            <person name="Zhang J."/>
            <person name="Meng Q."/>
            <person name="Zhang H."/>
            <person name="Zhou G."/>
            <person name="Li M."/>
            <person name="Wu P."/>
            <person name="Zhao Y."/>
            <person name="Chen C."/>
            <person name="Qin Q."/>
        </authorList>
    </citation>
    <scope>NUCLEOTIDE SEQUENCE [LARGE SCALE GENOMIC DNA]</scope>
    <source>
        <strain evidence="2 3">IOZ07</strain>
    </source>
</reference>
<organism evidence="2 3">
    <name type="scientific">Ophiocordyceps sinensis</name>
    <dbReference type="NCBI Taxonomy" id="72228"/>
    <lineage>
        <taxon>Eukaryota</taxon>
        <taxon>Fungi</taxon>
        <taxon>Dikarya</taxon>
        <taxon>Ascomycota</taxon>
        <taxon>Pezizomycotina</taxon>
        <taxon>Sordariomycetes</taxon>
        <taxon>Hypocreomycetidae</taxon>
        <taxon>Hypocreales</taxon>
        <taxon>Ophiocordycipitaceae</taxon>
        <taxon>Ophiocordyceps</taxon>
    </lineage>
</organism>
<protein>
    <submittedName>
        <fullName evidence="2">Uncharacterized protein</fullName>
    </submittedName>
</protein>
<sequence length="169" mass="18860">MREQGNLGLVDLRRSEDRDELMGHRAAHTVYIVNAVASLAHKAVRATIEAILMKPERETAQILIRSDIHKGKVGGPDLTISYQTPETEKIGRYDTIHGYVVDEEITDVLLAWRDEREYLSRFLTPTPPSPTRAPPKTPSRKPPVCSDEKRTTPCAPCVGRMARGEAEAC</sequence>
<dbReference type="Proteomes" id="UP000557566">
    <property type="component" value="Unassembled WGS sequence"/>
</dbReference>
<evidence type="ECO:0000313" key="2">
    <source>
        <dbReference type="EMBL" id="KAF4509982.1"/>
    </source>
</evidence>
<feature type="compositionally biased region" description="Pro residues" evidence="1">
    <location>
        <begin position="125"/>
        <end position="141"/>
    </location>
</feature>
<gene>
    <name evidence="2" type="ORF">G6O67_001913</name>
</gene>
<evidence type="ECO:0000256" key="1">
    <source>
        <dbReference type="SAM" id="MobiDB-lite"/>
    </source>
</evidence>
<accession>A0A8H4PT56</accession>
<dbReference type="AlphaFoldDB" id="A0A8H4PT56"/>